<reference evidence="1" key="1">
    <citation type="journal article" date="2019" name="Environ. Microbiol.">
        <title>Fungal ecological strategies reflected in gene transcription - a case study of two litter decomposers.</title>
        <authorList>
            <person name="Barbi F."/>
            <person name="Kohler A."/>
            <person name="Barry K."/>
            <person name="Baskaran P."/>
            <person name="Daum C."/>
            <person name="Fauchery L."/>
            <person name="Ihrmark K."/>
            <person name="Kuo A."/>
            <person name="LaButti K."/>
            <person name="Lipzen A."/>
            <person name="Morin E."/>
            <person name="Grigoriev I.V."/>
            <person name="Henrissat B."/>
            <person name="Lindahl B."/>
            <person name="Martin F."/>
        </authorList>
    </citation>
    <scope>NUCLEOTIDE SEQUENCE</scope>
    <source>
        <strain evidence="1">JB14</strain>
    </source>
</reference>
<evidence type="ECO:0008006" key="3">
    <source>
        <dbReference type="Google" id="ProtNLM"/>
    </source>
</evidence>
<feature type="non-terminal residue" evidence="1">
    <location>
        <position position="146"/>
    </location>
</feature>
<accession>A0A6A4H9B1</accession>
<protein>
    <recommendedName>
        <fullName evidence="3">F-box domain-containing protein</fullName>
    </recommendedName>
</protein>
<dbReference type="AlphaFoldDB" id="A0A6A4H9B1"/>
<keyword evidence="2" id="KW-1185">Reference proteome</keyword>
<gene>
    <name evidence="1" type="ORF">BT96DRAFT_827871</name>
</gene>
<proteinExistence type="predicted"/>
<evidence type="ECO:0000313" key="1">
    <source>
        <dbReference type="EMBL" id="KAE9394310.1"/>
    </source>
</evidence>
<dbReference type="Proteomes" id="UP000799118">
    <property type="component" value="Unassembled WGS sequence"/>
</dbReference>
<evidence type="ECO:0000313" key="2">
    <source>
        <dbReference type="Proteomes" id="UP000799118"/>
    </source>
</evidence>
<dbReference type="EMBL" id="ML769552">
    <property type="protein sequence ID" value="KAE9394310.1"/>
    <property type="molecule type" value="Genomic_DNA"/>
</dbReference>
<name>A0A6A4H9B1_9AGAR</name>
<dbReference type="OrthoDB" id="3365698at2759"/>
<sequence>MSDRQYYSSWNKDHSPFASLIGTNHIPSSAELSMLKALLVQPQLELCQLEAEIDRVQTLLTSLLSEKQKLTDYIGAHRALISPIRQIPTETLAEIFVWCLPTECPYAVRNLNEAPLVFTVISRDWRCIALSTPRLWNSLHIYLPHQ</sequence>
<organism evidence="1 2">
    <name type="scientific">Gymnopus androsaceus JB14</name>
    <dbReference type="NCBI Taxonomy" id="1447944"/>
    <lineage>
        <taxon>Eukaryota</taxon>
        <taxon>Fungi</taxon>
        <taxon>Dikarya</taxon>
        <taxon>Basidiomycota</taxon>
        <taxon>Agaricomycotina</taxon>
        <taxon>Agaricomycetes</taxon>
        <taxon>Agaricomycetidae</taxon>
        <taxon>Agaricales</taxon>
        <taxon>Marasmiineae</taxon>
        <taxon>Omphalotaceae</taxon>
        <taxon>Gymnopus</taxon>
    </lineage>
</organism>